<organism evidence="1 2">
    <name type="scientific">Actinidia chinensis var. chinensis</name>
    <name type="common">Chinese soft-hair kiwi</name>
    <dbReference type="NCBI Taxonomy" id="1590841"/>
    <lineage>
        <taxon>Eukaryota</taxon>
        <taxon>Viridiplantae</taxon>
        <taxon>Streptophyta</taxon>
        <taxon>Embryophyta</taxon>
        <taxon>Tracheophyta</taxon>
        <taxon>Spermatophyta</taxon>
        <taxon>Magnoliopsida</taxon>
        <taxon>eudicotyledons</taxon>
        <taxon>Gunneridae</taxon>
        <taxon>Pentapetalae</taxon>
        <taxon>asterids</taxon>
        <taxon>Ericales</taxon>
        <taxon>Actinidiaceae</taxon>
        <taxon>Actinidia</taxon>
    </lineage>
</organism>
<keyword evidence="2" id="KW-1185">Reference proteome</keyword>
<name>A0A2R6QIE8_ACTCC</name>
<gene>
    <name evidence="1" type="ORF">CEY00_Acc18758</name>
</gene>
<dbReference type="OrthoDB" id="10555389at2759"/>
<proteinExistence type="predicted"/>
<sequence length="114" mass="12250">MKAGLKHNYTYLDVRFDVEIRDVKVDVEVSCGIQVDELCVRASGSPSTVVPRPNFGAVILPNLIKSDNSGVMMALARTVPVLGRVSTKLWCRGPQSLLHSNSSVAVPALTGQNS</sequence>
<dbReference type="Gramene" id="PSS08405">
    <property type="protein sequence ID" value="PSS08405"/>
    <property type="gene ID" value="CEY00_Acc18758"/>
</dbReference>
<dbReference type="AlphaFoldDB" id="A0A2R6QIE8"/>
<protein>
    <submittedName>
        <fullName evidence="1">Zinc finger CCCH-type with G patch domain-containing protein</fullName>
    </submittedName>
</protein>
<reference evidence="1 2" key="1">
    <citation type="submission" date="2017-07" db="EMBL/GenBank/DDBJ databases">
        <title>An improved, manually edited Actinidia chinensis var. chinensis (kiwifruit) genome highlights the challenges associated with draft genomes and gene prediction in plants.</title>
        <authorList>
            <person name="Pilkington S."/>
            <person name="Crowhurst R."/>
            <person name="Hilario E."/>
            <person name="Nardozza S."/>
            <person name="Fraser L."/>
            <person name="Peng Y."/>
            <person name="Gunaseelan K."/>
            <person name="Simpson R."/>
            <person name="Tahir J."/>
            <person name="Deroles S."/>
            <person name="Templeton K."/>
            <person name="Luo Z."/>
            <person name="Davy M."/>
            <person name="Cheng C."/>
            <person name="Mcneilage M."/>
            <person name="Scaglione D."/>
            <person name="Liu Y."/>
            <person name="Zhang Q."/>
            <person name="Datson P."/>
            <person name="De Silva N."/>
            <person name="Gardiner S."/>
            <person name="Bassett H."/>
            <person name="Chagne D."/>
            <person name="Mccallum J."/>
            <person name="Dzierzon H."/>
            <person name="Deng C."/>
            <person name="Wang Y.-Y."/>
            <person name="Barron N."/>
            <person name="Manako K."/>
            <person name="Bowen J."/>
            <person name="Foster T."/>
            <person name="Erridge Z."/>
            <person name="Tiffin H."/>
            <person name="Waite C."/>
            <person name="Davies K."/>
            <person name="Grierson E."/>
            <person name="Laing W."/>
            <person name="Kirk R."/>
            <person name="Chen X."/>
            <person name="Wood M."/>
            <person name="Montefiori M."/>
            <person name="Brummell D."/>
            <person name="Schwinn K."/>
            <person name="Catanach A."/>
            <person name="Fullerton C."/>
            <person name="Li D."/>
            <person name="Meiyalaghan S."/>
            <person name="Nieuwenhuizen N."/>
            <person name="Read N."/>
            <person name="Prakash R."/>
            <person name="Hunter D."/>
            <person name="Zhang H."/>
            <person name="Mckenzie M."/>
            <person name="Knabel M."/>
            <person name="Harris A."/>
            <person name="Allan A."/>
            <person name="Chen A."/>
            <person name="Janssen B."/>
            <person name="Plunkett B."/>
            <person name="Dwamena C."/>
            <person name="Voogd C."/>
            <person name="Leif D."/>
            <person name="Lafferty D."/>
            <person name="Souleyre E."/>
            <person name="Varkonyi-Gasic E."/>
            <person name="Gambi F."/>
            <person name="Hanley J."/>
            <person name="Yao J.-L."/>
            <person name="Cheung J."/>
            <person name="David K."/>
            <person name="Warren B."/>
            <person name="Marsh K."/>
            <person name="Snowden K."/>
            <person name="Lin-Wang K."/>
            <person name="Brian L."/>
            <person name="Martinez-Sanchez M."/>
            <person name="Wang M."/>
            <person name="Ileperuma N."/>
            <person name="Macnee N."/>
            <person name="Campin R."/>
            <person name="Mcatee P."/>
            <person name="Drummond R."/>
            <person name="Espley R."/>
            <person name="Ireland H."/>
            <person name="Wu R."/>
            <person name="Atkinson R."/>
            <person name="Karunairetnam S."/>
            <person name="Bulley S."/>
            <person name="Chunkath S."/>
            <person name="Hanley Z."/>
            <person name="Storey R."/>
            <person name="Thrimawithana A."/>
            <person name="Thomson S."/>
            <person name="David C."/>
            <person name="Testolin R."/>
        </authorList>
    </citation>
    <scope>NUCLEOTIDE SEQUENCE [LARGE SCALE GENOMIC DNA]</scope>
    <source>
        <strain evidence="2">cv. Red5</strain>
        <tissue evidence="1">Young leaf</tissue>
    </source>
</reference>
<comment type="caution">
    <text evidence="1">The sequence shown here is derived from an EMBL/GenBank/DDBJ whole genome shotgun (WGS) entry which is preliminary data.</text>
</comment>
<dbReference type="InParanoid" id="A0A2R6QIE8"/>
<evidence type="ECO:0000313" key="2">
    <source>
        <dbReference type="Proteomes" id="UP000241394"/>
    </source>
</evidence>
<dbReference type="EMBL" id="NKQK01000016">
    <property type="protein sequence ID" value="PSS08405.1"/>
    <property type="molecule type" value="Genomic_DNA"/>
</dbReference>
<evidence type="ECO:0000313" key="1">
    <source>
        <dbReference type="EMBL" id="PSS08405.1"/>
    </source>
</evidence>
<accession>A0A2R6QIE8</accession>
<dbReference type="Proteomes" id="UP000241394">
    <property type="component" value="Chromosome LG16"/>
</dbReference>
<reference evidence="2" key="2">
    <citation type="journal article" date="2018" name="BMC Genomics">
        <title>A manually annotated Actinidia chinensis var. chinensis (kiwifruit) genome highlights the challenges associated with draft genomes and gene prediction in plants.</title>
        <authorList>
            <person name="Pilkington S.M."/>
            <person name="Crowhurst R."/>
            <person name="Hilario E."/>
            <person name="Nardozza S."/>
            <person name="Fraser L."/>
            <person name="Peng Y."/>
            <person name="Gunaseelan K."/>
            <person name="Simpson R."/>
            <person name="Tahir J."/>
            <person name="Deroles S.C."/>
            <person name="Templeton K."/>
            <person name="Luo Z."/>
            <person name="Davy M."/>
            <person name="Cheng C."/>
            <person name="McNeilage M."/>
            <person name="Scaglione D."/>
            <person name="Liu Y."/>
            <person name="Zhang Q."/>
            <person name="Datson P."/>
            <person name="De Silva N."/>
            <person name="Gardiner S.E."/>
            <person name="Bassett H."/>
            <person name="Chagne D."/>
            <person name="McCallum J."/>
            <person name="Dzierzon H."/>
            <person name="Deng C."/>
            <person name="Wang Y.Y."/>
            <person name="Barron L."/>
            <person name="Manako K."/>
            <person name="Bowen J."/>
            <person name="Foster T.M."/>
            <person name="Erridge Z.A."/>
            <person name="Tiffin H."/>
            <person name="Waite C.N."/>
            <person name="Davies K.M."/>
            <person name="Grierson E.P."/>
            <person name="Laing W.A."/>
            <person name="Kirk R."/>
            <person name="Chen X."/>
            <person name="Wood M."/>
            <person name="Montefiori M."/>
            <person name="Brummell D.A."/>
            <person name="Schwinn K.E."/>
            <person name="Catanach A."/>
            <person name="Fullerton C."/>
            <person name="Li D."/>
            <person name="Meiyalaghan S."/>
            <person name="Nieuwenhuizen N."/>
            <person name="Read N."/>
            <person name="Prakash R."/>
            <person name="Hunter D."/>
            <person name="Zhang H."/>
            <person name="McKenzie M."/>
            <person name="Knabel M."/>
            <person name="Harris A."/>
            <person name="Allan A.C."/>
            <person name="Gleave A."/>
            <person name="Chen A."/>
            <person name="Janssen B.J."/>
            <person name="Plunkett B."/>
            <person name="Ampomah-Dwamena C."/>
            <person name="Voogd C."/>
            <person name="Leif D."/>
            <person name="Lafferty D."/>
            <person name="Souleyre E.J.F."/>
            <person name="Varkonyi-Gasic E."/>
            <person name="Gambi F."/>
            <person name="Hanley J."/>
            <person name="Yao J.L."/>
            <person name="Cheung J."/>
            <person name="David K.M."/>
            <person name="Warren B."/>
            <person name="Marsh K."/>
            <person name="Snowden K.C."/>
            <person name="Lin-Wang K."/>
            <person name="Brian L."/>
            <person name="Martinez-Sanchez M."/>
            <person name="Wang M."/>
            <person name="Ileperuma N."/>
            <person name="Macnee N."/>
            <person name="Campin R."/>
            <person name="McAtee P."/>
            <person name="Drummond R.S.M."/>
            <person name="Espley R.V."/>
            <person name="Ireland H.S."/>
            <person name="Wu R."/>
            <person name="Atkinson R.G."/>
            <person name="Karunairetnam S."/>
            <person name="Bulley S."/>
            <person name="Chunkath S."/>
            <person name="Hanley Z."/>
            <person name="Storey R."/>
            <person name="Thrimawithana A.H."/>
            <person name="Thomson S."/>
            <person name="David C."/>
            <person name="Testolin R."/>
            <person name="Huang H."/>
            <person name="Hellens R.P."/>
            <person name="Schaffer R.J."/>
        </authorList>
    </citation>
    <scope>NUCLEOTIDE SEQUENCE [LARGE SCALE GENOMIC DNA]</scope>
    <source>
        <strain evidence="2">cv. Red5</strain>
    </source>
</reference>